<dbReference type="Proteomes" id="UP000469559">
    <property type="component" value="Unassembled WGS sequence"/>
</dbReference>
<dbReference type="InterPro" id="IPR013154">
    <property type="entry name" value="ADH-like_N"/>
</dbReference>
<dbReference type="AlphaFoldDB" id="A0A8T9AYQ3"/>
<dbReference type="PANTHER" id="PTHR45348:SF2">
    <property type="entry name" value="ZINC-TYPE ALCOHOL DEHYDROGENASE-LIKE PROTEIN C2E1P3.01"/>
    <property type="match status" value="1"/>
</dbReference>
<organism evidence="5 6">
    <name type="scientific">Lachnellula arida</name>
    <dbReference type="NCBI Taxonomy" id="1316785"/>
    <lineage>
        <taxon>Eukaryota</taxon>
        <taxon>Fungi</taxon>
        <taxon>Dikarya</taxon>
        <taxon>Ascomycota</taxon>
        <taxon>Pezizomycotina</taxon>
        <taxon>Leotiomycetes</taxon>
        <taxon>Helotiales</taxon>
        <taxon>Lachnaceae</taxon>
        <taxon>Lachnellula</taxon>
    </lineage>
</organism>
<accession>A0A8T9AYQ3</accession>
<feature type="domain" description="Enoyl reductase (ER)" evidence="4">
    <location>
        <begin position="11"/>
        <end position="188"/>
    </location>
</feature>
<dbReference type="SMART" id="SM00829">
    <property type="entry name" value="PKS_ER"/>
    <property type="match status" value="1"/>
</dbReference>
<dbReference type="EMBL" id="QGMF01001264">
    <property type="protein sequence ID" value="TVY12834.1"/>
    <property type="molecule type" value="Genomic_DNA"/>
</dbReference>
<dbReference type="OrthoDB" id="48317at2759"/>
<dbReference type="InterPro" id="IPR020843">
    <property type="entry name" value="ER"/>
</dbReference>
<comment type="caution">
    <text evidence="5">The sequence shown here is derived from an EMBL/GenBank/DDBJ whole genome shotgun (WGS) entry which is preliminary data.</text>
</comment>
<dbReference type="InterPro" id="IPR047122">
    <property type="entry name" value="Trans-enoyl_RdTase-like"/>
</dbReference>
<evidence type="ECO:0000256" key="1">
    <source>
        <dbReference type="ARBA" id="ARBA00008072"/>
    </source>
</evidence>
<gene>
    <name evidence="5" type="primary">TOXD_0</name>
    <name evidence="5" type="ORF">LARI1_G009308</name>
</gene>
<reference evidence="5 6" key="1">
    <citation type="submission" date="2018-05" db="EMBL/GenBank/DDBJ databases">
        <title>Whole genome sequencing for identification of molecular markers to develop diagnostic detection tools for the regulated plant pathogen Lachnellula willkommii.</title>
        <authorList>
            <person name="Giroux E."/>
            <person name="Bilodeau G."/>
        </authorList>
    </citation>
    <scope>NUCLEOTIDE SEQUENCE [LARGE SCALE GENOMIC DNA]</scope>
    <source>
        <strain evidence="5 6">CBS 203.66</strain>
    </source>
</reference>
<evidence type="ECO:0000256" key="3">
    <source>
        <dbReference type="SAM" id="MobiDB-lite"/>
    </source>
</evidence>
<proteinExistence type="inferred from homology"/>
<dbReference type="Pfam" id="PF08240">
    <property type="entry name" value="ADH_N"/>
    <property type="match status" value="1"/>
</dbReference>
<protein>
    <submittedName>
        <fullName evidence="5">Protein TOXD</fullName>
    </submittedName>
</protein>
<evidence type="ECO:0000313" key="5">
    <source>
        <dbReference type="EMBL" id="TVY12834.1"/>
    </source>
</evidence>
<name>A0A8T9AYQ3_9HELO</name>
<evidence type="ECO:0000313" key="6">
    <source>
        <dbReference type="Proteomes" id="UP000469559"/>
    </source>
</evidence>
<sequence length="200" mass="20895">MFSQKAIIIQGRRLAKVVSDAPIPSLRPGYVLVKTVAVAINPADWKQIDMVGAPGCLVGCDYSGIVEEIGPGVSKNLKVGDRIAGFAHGSNTNNHEDGTFAEHIMVKADLCMKVPHTLSMEQAATLGTGITTVGQALYQSLGLPLPTPTPTPIPTREPPHTQAAPSKSTPPLPILIYGGSTATGILAIQFAKLSGLTVHT</sequence>
<dbReference type="SUPFAM" id="SSF50129">
    <property type="entry name" value="GroES-like"/>
    <property type="match status" value="1"/>
</dbReference>
<keyword evidence="6" id="KW-1185">Reference proteome</keyword>
<feature type="non-terminal residue" evidence="5">
    <location>
        <position position="1"/>
    </location>
</feature>
<dbReference type="CDD" id="cd08249">
    <property type="entry name" value="enoyl_reductase_like"/>
    <property type="match status" value="1"/>
</dbReference>
<comment type="similarity">
    <text evidence="1">Belongs to the zinc-containing alcohol dehydrogenase family.</text>
</comment>
<dbReference type="Gene3D" id="3.90.180.10">
    <property type="entry name" value="Medium-chain alcohol dehydrogenases, catalytic domain"/>
    <property type="match status" value="1"/>
</dbReference>
<dbReference type="GO" id="GO:0016651">
    <property type="term" value="F:oxidoreductase activity, acting on NAD(P)H"/>
    <property type="evidence" value="ECO:0007669"/>
    <property type="project" value="InterPro"/>
</dbReference>
<feature type="compositionally biased region" description="Pro residues" evidence="3">
    <location>
        <begin position="145"/>
        <end position="156"/>
    </location>
</feature>
<evidence type="ECO:0000256" key="2">
    <source>
        <dbReference type="ARBA" id="ARBA00023002"/>
    </source>
</evidence>
<dbReference type="Gene3D" id="3.40.50.720">
    <property type="entry name" value="NAD(P)-binding Rossmann-like Domain"/>
    <property type="match status" value="1"/>
</dbReference>
<feature type="region of interest" description="Disordered" evidence="3">
    <location>
        <begin position="144"/>
        <end position="170"/>
    </location>
</feature>
<keyword evidence="2" id="KW-0560">Oxidoreductase</keyword>
<dbReference type="PANTHER" id="PTHR45348">
    <property type="entry name" value="HYPOTHETICAL OXIDOREDUCTASE (EUROFUNG)"/>
    <property type="match status" value="1"/>
</dbReference>
<dbReference type="InterPro" id="IPR011032">
    <property type="entry name" value="GroES-like_sf"/>
</dbReference>
<evidence type="ECO:0000259" key="4">
    <source>
        <dbReference type="SMART" id="SM00829"/>
    </source>
</evidence>